<name>A0A517SIS1_9PLAN</name>
<dbReference type="RefSeq" id="WP_145032637.1">
    <property type="nucleotide sequence ID" value="NZ_CP036271.1"/>
</dbReference>
<reference evidence="2 3" key="1">
    <citation type="submission" date="2019-02" db="EMBL/GenBank/DDBJ databases">
        <title>Deep-cultivation of Planctomycetes and their phenomic and genomic characterization uncovers novel biology.</title>
        <authorList>
            <person name="Wiegand S."/>
            <person name="Jogler M."/>
            <person name="Boedeker C."/>
            <person name="Pinto D."/>
            <person name="Vollmers J."/>
            <person name="Rivas-Marin E."/>
            <person name="Kohn T."/>
            <person name="Peeters S.H."/>
            <person name="Heuer A."/>
            <person name="Rast P."/>
            <person name="Oberbeckmann S."/>
            <person name="Bunk B."/>
            <person name="Jeske O."/>
            <person name="Meyerdierks A."/>
            <person name="Storesund J.E."/>
            <person name="Kallscheuer N."/>
            <person name="Luecker S."/>
            <person name="Lage O.M."/>
            <person name="Pohl T."/>
            <person name="Merkel B.J."/>
            <person name="Hornburger P."/>
            <person name="Mueller R.-W."/>
            <person name="Bruemmer F."/>
            <person name="Labrenz M."/>
            <person name="Spormann A.M."/>
            <person name="Op den Camp H."/>
            <person name="Overmann J."/>
            <person name="Amann R."/>
            <person name="Jetten M.S.M."/>
            <person name="Mascher T."/>
            <person name="Medema M.H."/>
            <person name="Devos D.P."/>
            <person name="Kaster A.-K."/>
            <person name="Ovreas L."/>
            <person name="Rohde M."/>
            <person name="Galperin M.Y."/>
            <person name="Jogler C."/>
        </authorList>
    </citation>
    <scope>NUCLEOTIDE SEQUENCE [LARGE SCALE GENOMIC DNA]</scope>
    <source>
        <strain evidence="2 3">Pan44</strain>
    </source>
</reference>
<protein>
    <submittedName>
        <fullName evidence="2">Uncharacterized protein</fullName>
    </submittedName>
</protein>
<proteinExistence type="predicted"/>
<feature type="compositionally biased region" description="Acidic residues" evidence="1">
    <location>
        <begin position="83"/>
        <end position="97"/>
    </location>
</feature>
<sequence length="97" mass="10712">MFQMDSNSGQPFFGVDLLRSKTAQSTARPNPDASKVVTQVRNGPTSSVKPVVKVAEARSTEPTLLERLKLKRPPERISLSLSEAEEETVEGPVEEFR</sequence>
<evidence type="ECO:0000313" key="2">
    <source>
        <dbReference type="EMBL" id="QDT55986.1"/>
    </source>
</evidence>
<gene>
    <name evidence="2" type="ORF">Pan44_40350</name>
</gene>
<organism evidence="2 3">
    <name type="scientific">Caulifigura coniformis</name>
    <dbReference type="NCBI Taxonomy" id="2527983"/>
    <lineage>
        <taxon>Bacteria</taxon>
        <taxon>Pseudomonadati</taxon>
        <taxon>Planctomycetota</taxon>
        <taxon>Planctomycetia</taxon>
        <taxon>Planctomycetales</taxon>
        <taxon>Planctomycetaceae</taxon>
        <taxon>Caulifigura</taxon>
    </lineage>
</organism>
<feature type="region of interest" description="Disordered" evidence="1">
    <location>
        <begin position="75"/>
        <end position="97"/>
    </location>
</feature>
<dbReference type="AlphaFoldDB" id="A0A517SIS1"/>
<evidence type="ECO:0000313" key="3">
    <source>
        <dbReference type="Proteomes" id="UP000315700"/>
    </source>
</evidence>
<dbReference type="Proteomes" id="UP000315700">
    <property type="component" value="Chromosome"/>
</dbReference>
<dbReference type="EMBL" id="CP036271">
    <property type="protein sequence ID" value="QDT55986.1"/>
    <property type="molecule type" value="Genomic_DNA"/>
</dbReference>
<feature type="compositionally biased region" description="Polar residues" evidence="1">
    <location>
        <begin position="36"/>
        <end position="46"/>
    </location>
</feature>
<dbReference type="InParanoid" id="A0A517SIS1"/>
<accession>A0A517SIS1</accession>
<keyword evidence="3" id="KW-1185">Reference proteome</keyword>
<feature type="region of interest" description="Disordered" evidence="1">
    <location>
        <begin position="21"/>
        <end position="46"/>
    </location>
</feature>
<dbReference type="KEGG" id="ccos:Pan44_40350"/>
<evidence type="ECO:0000256" key="1">
    <source>
        <dbReference type="SAM" id="MobiDB-lite"/>
    </source>
</evidence>